<evidence type="ECO:0000313" key="2">
    <source>
        <dbReference type="Proteomes" id="UP000694044"/>
    </source>
</evidence>
<proteinExistence type="predicted"/>
<dbReference type="Proteomes" id="UP000694044">
    <property type="component" value="Unassembled WGS sequence"/>
</dbReference>
<comment type="caution">
    <text evidence="1">The sequence shown here is derived from an EMBL/GenBank/DDBJ whole genome shotgun (WGS) entry which is preliminary data.</text>
</comment>
<gene>
    <name evidence="1" type="ORF">PHYPSEUDO_012369</name>
</gene>
<sequence>MFHRLCARSCVLAASRPTAPAEPRTLSGGGGVLRLRDEEPVVVDAVDARLDGVEVMLRASRDGRLGVYRVWARGTTRLGLQQQQTPLTMCGVEGRASVSGPGYCIANPCWRPSWCLMAAAFRPLSPAQNSKDVAPSCVSGPAHWPRTAQDEVTFDSLADPCWPGTWDTWTRQRGAESHVIAR</sequence>
<organism evidence="1 2">
    <name type="scientific">Phytophthora pseudosyringae</name>
    <dbReference type="NCBI Taxonomy" id="221518"/>
    <lineage>
        <taxon>Eukaryota</taxon>
        <taxon>Sar</taxon>
        <taxon>Stramenopiles</taxon>
        <taxon>Oomycota</taxon>
        <taxon>Peronosporomycetes</taxon>
        <taxon>Peronosporales</taxon>
        <taxon>Peronosporaceae</taxon>
        <taxon>Phytophthora</taxon>
    </lineage>
</organism>
<evidence type="ECO:0000313" key="1">
    <source>
        <dbReference type="EMBL" id="KAG7376969.1"/>
    </source>
</evidence>
<dbReference type="AlphaFoldDB" id="A0A8T1VA49"/>
<keyword evidence="2" id="KW-1185">Reference proteome</keyword>
<reference evidence="1" key="1">
    <citation type="submission" date="2021-02" db="EMBL/GenBank/DDBJ databases">
        <authorList>
            <person name="Palmer J.M."/>
        </authorList>
    </citation>
    <scope>NUCLEOTIDE SEQUENCE</scope>
    <source>
        <strain evidence="1">SCRP734</strain>
    </source>
</reference>
<dbReference type="EMBL" id="JAGDFM010000595">
    <property type="protein sequence ID" value="KAG7376969.1"/>
    <property type="molecule type" value="Genomic_DNA"/>
</dbReference>
<protein>
    <submittedName>
        <fullName evidence="1">Uncharacterized protein</fullName>
    </submittedName>
</protein>
<name>A0A8T1VA49_9STRA</name>
<accession>A0A8T1VA49</accession>